<dbReference type="STRING" id="1121353.H924_09685"/>
<dbReference type="EMBL" id="CP004354">
    <property type="protein sequence ID" value="AGG67375.1"/>
    <property type="molecule type" value="Genomic_DNA"/>
</dbReference>
<sequence>MTAFLDWITQHLTTAPLWIQSPLVIMASVLVCALLAVPLLRVIDLAGAAALRIFHREQPQQPIASRKEN</sequence>
<keyword evidence="1" id="KW-0472">Membrane</keyword>
<dbReference type="HOGENOM" id="CLU_2768769_0_0_11"/>
<dbReference type="Proteomes" id="UP000011760">
    <property type="component" value="Chromosome"/>
</dbReference>
<dbReference type="eggNOG" id="ENOG5031IYF">
    <property type="taxonomic scope" value="Bacteria"/>
</dbReference>
<proteinExistence type="predicted"/>
<protein>
    <submittedName>
        <fullName evidence="2">Uncharacterized protein</fullName>
    </submittedName>
</protein>
<evidence type="ECO:0000313" key="2">
    <source>
        <dbReference type="EMBL" id="AGG67375.1"/>
    </source>
</evidence>
<gene>
    <name evidence="2" type="ORF">H924_09685</name>
</gene>
<keyword evidence="1" id="KW-1133">Transmembrane helix</keyword>
<dbReference type="RefSeq" id="WP_015651806.1">
    <property type="nucleotide sequence ID" value="NC_020506.1"/>
</dbReference>
<dbReference type="PATRIC" id="fig|1121353.3.peg.1978"/>
<evidence type="ECO:0000313" key="3">
    <source>
        <dbReference type="Proteomes" id="UP000011760"/>
    </source>
</evidence>
<name>M1UGH6_9CORY</name>
<organism evidence="2 3">
    <name type="scientific">Corynebacterium callunae DSM 20147</name>
    <dbReference type="NCBI Taxonomy" id="1121353"/>
    <lineage>
        <taxon>Bacteria</taxon>
        <taxon>Bacillati</taxon>
        <taxon>Actinomycetota</taxon>
        <taxon>Actinomycetes</taxon>
        <taxon>Mycobacteriales</taxon>
        <taxon>Corynebacteriaceae</taxon>
        <taxon>Corynebacterium</taxon>
    </lineage>
</organism>
<keyword evidence="1" id="KW-0812">Transmembrane</keyword>
<dbReference type="AlphaFoldDB" id="M1UGH6"/>
<feature type="transmembrane region" description="Helical" evidence="1">
    <location>
        <begin position="23"/>
        <end position="43"/>
    </location>
</feature>
<reference evidence="2 3" key="1">
    <citation type="submission" date="2013-02" db="EMBL/GenBank/DDBJ databases">
        <title>The complete genome sequence of Corynebacterium callunae DSM 20147.</title>
        <authorList>
            <person name="Ruckert C."/>
            <person name="Albersmeier A."/>
            <person name="Kalinowski J."/>
        </authorList>
    </citation>
    <scope>NUCLEOTIDE SEQUENCE [LARGE SCALE GENOMIC DNA]</scope>
    <source>
        <strain evidence="2 3">DSM 20147</strain>
    </source>
</reference>
<evidence type="ECO:0000256" key="1">
    <source>
        <dbReference type="SAM" id="Phobius"/>
    </source>
</evidence>
<accession>M1UGH6</accession>
<dbReference type="KEGG" id="ccn:H924_09685"/>
<keyword evidence="3" id="KW-1185">Reference proteome</keyword>